<gene>
    <name evidence="1" type="ORF">FOF46_30675</name>
</gene>
<organism evidence="1 2">
    <name type="scientific">Aquimarina algiphila</name>
    <dbReference type="NCBI Taxonomy" id="2047982"/>
    <lineage>
        <taxon>Bacteria</taxon>
        <taxon>Pseudomonadati</taxon>
        <taxon>Bacteroidota</taxon>
        <taxon>Flavobacteriia</taxon>
        <taxon>Flavobacteriales</taxon>
        <taxon>Flavobacteriaceae</taxon>
        <taxon>Aquimarina</taxon>
    </lineage>
</organism>
<evidence type="ECO:0000313" key="2">
    <source>
        <dbReference type="Proteomes" id="UP000318833"/>
    </source>
</evidence>
<reference evidence="1 2" key="1">
    <citation type="submission" date="2019-07" db="EMBL/GenBank/DDBJ databases">
        <title>The draft genome sequence of Aquimarina algiphila M91.</title>
        <authorList>
            <person name="Meng X."/>
        </authorList>
    </citation>
    <scope>NUCLEOTIDE SEQUENCE [LARGE SCALE GENOMIC DNA]</scope>
    <source>
        <strain evidence="1 2">M91</strain>
    </source>
</reference>
<dbReference type="RefSeq" id="WP_143919225.1">
    <property type="nucleotide sequence ID" value="NZ_CANMIK010000115.1"/>
</dbReference>
<comment type="caution">
    <text evidence="1">The sequence shown here is derived from an EMBL/GenBank/DDBJ whole genome shotgun (WGS) entry which is preliminary data.</text>
</comment>
<name>A0A554VA35_9FLAO</name>
<evidence type="ECO:0000313" key="1">
    <source>
        <dbReference type="EMBL" id="TSE02653.1"/>
    </source>
</evidence>
<dbReference type="EMBL" id="VLNR01000152">
    <property type="protein sequence ID" value="TSE02653.1"/>
    <property type="molecule type" value="Genomic_DNA"/>
</dbReference>
<dbReference type="AlphaFoldDB" id="A0A554VA35"/>
<protein>
    <submittedName>
        <fullName evidence="1">Uncharacterized protein</fullName>
    </submittedName>
</protein>
<keyword evidence="2" id="KW-1185">Reference proteome</keyword>
<accession>A0A554VA35</accession>
<sequence length="79" mass="8754">MDIKEAVADAYGKLPKGLKKRAVEIYGCSVSYFDRLVAGNPKDLSVYYVALNAIKQAAKEYKEEINNKLDAVQGVKVDE</sequence>
<proteinExistence type="predicted"/>
<dbReference type="Proteomes" id="UP000318833">
    <property type="component" value="Unassembled WGS sequence"/>
</dbReference>